<proteinExistence type="inferred from homology"/>
<dbReference type="RefSeq" id="WP_131552789.1">
    <property type="nucleotide sequence ID" value="NZ_SJSK01000002.1"/>
</dbReference>
<gene>
    <name evidence="4" type="ORF">EZ428_08865</name>
</gene>
<evidence type="ECO:0000313" key="5">
    <source>
        <dbReference type="Proteomes" id="UP000292884"/>
    </source>
</evidence>
<dbReference type="Proteomes" id="UP000292884">
    <property type="component" value="Unassembled WGS sequence"/>
</dbReference>
<dbReference type="InterPro" id="IPR037459">
    <property type="entry name" value="RhgT-like"/>
</dbReference>
<feature type="domain" description="SGNH hydrolase-type esterase" evidence="3">
    <location>
        <begin position="29"/>
        <end position="221"/>
    </location>
</feature>
<dbReference type="AlphaFoldDB" id="A0A4R0MX47"/>
<dbReference type="CDD" id="cd01821">
    <property type="entry name" value="Rhamnogalacturan_acetylesterase_like"/>
    <property type="match status" value="1"/>
</dbReference>
<protein>
    <submittedName>
        <fullName evidence="4">Rhamnogalacturonan acetylesterase</fullName>
    </submittedName>
</protein>
<accession>A0A4R0MX47</accession>
<dbReference type="Pfam" id="PF13472">
    <property type="entry name" value="Lipase_GDSL_2"/>
    <property type="match status" value="1"/>
</dbReference>
<dbReference type="SUPFAM" id="SSF52266">
    <property type="entry name" value="SGNH hydrolase"/>
    <property type="match status" value="1"/>
</dbReference>
<dbReference type="OrthoDB" id="9807041at2"/>
<dbReference type="Gene3D" id="3.40.50.1110">
    <property type="entry name" value="SGNH hydrolase"/>
    <property type="match status" value="1"/>
</dbReference>
<dbReference type="EMBL" id="SJSK01000002">
    <property type="protein sequence ID" value="TCC91849.1"/>
    <property type="molecule type" value="Genomic_DNA"/>
</dbReference>
<organism evidence="4 5">
    <name type="scientific">Pedobacter frigiditerrae</name>
    <dbReference type="NCBI Taxonomy" id="2530452"/>
    <lineage>
        <taxon>Bacteria</taxon>
        <taxon>Pseudomonadati</taxon>
        <taxon>Bacteroidota</taxon>
        <taxon>Sphingobacteriia</taxon>
        <taxon>Sphingobacteriales</taxon>
        <taxon>Sphingobacteriaceae</taxon>
        <taxon>Pedobacter</taxon>
    </lineage>
</organism>
<evidence type="ECO:0000256" key="1">
    <source>
        <dbReference type="ARBA" id="ARBA00008668"/>
    </source>
</evidence>
<sequence length="245" mass="27520">MYKDLLIGLGIILTSFTFIKNEPITLYIIGDSTAANKAKDKFPETGWGMELQSFFNEEVKVDNRALNGRSTKSFINEKRWENILTTLKEGDFVLIEFGHNDEKIENPKVGTSLGEFKVNLIKYVQETQAKKAHPILLTPIVRRNFINGVLTDTHKGYPDVVRKLADSLRIPLIDMQRKTEKLVKSLGDESSKKLFLHLDSGHVNYPKGLKDNTHLNVEGAKAFAGLVAAGVKETKTSLAKHLLKK</sequence>
<name>A0A4R0MX47_9SPHI</name>
<dbReference type="InterPro" id="IPR013830">
    <property type="entry name" value="SGNH_hydro"/>
</dbReference>
<dbReference type="GO" id="GO:0016788">
    <property type="term" value="F:hydrolase activity, acting on ester bonds"/>
    <property type="evidence" value="ECO:0007669"/>
    <property type="project" value="UniProtKB-ARBA"/>
</dbReference>
<evidence type="ECO:0000313" key="4">
    <source>
        <dbReference type="EMBL" id="TCC91849.1"/>
    </source>
</evidence>
<comment type="caution">
    <text evidence="4">The sequence shown here is derived from an EMBL/GenBank/DDBJ whole genome shotgun (WGS) entry which is preliminary data.</text>
</comment>
<evidence type="ECO:0000259" key="3">
    <source>
        <dbReference type="Pfam" id="PF13472"/>
    </source>
</evidence>
<comment type="similarity">
    <text evidence="1">Belongs to the 'GDSL' lipolytic enzyme family.</text>
</comment>
<reference evidence="4 5" key="1">
    <citation type="submission" date="2019-02" db="EMBL/GenBank/DDBJ databases">
        <title>Pedobacter sp. RP-1-13 sp. nov., isolated from Arctic soil.</title>
        <authorList>
            <person name="Dahal R.H."/>
        </authorList>
    </citation>
    <scope>NUCLEOTIDE SEQUENCE [LARGE SCALE GENOMIC DNA]</scope>
    <source>
        <strain evidence="4 5">RP-1-13</strain>
    </source>
</reference>
<evidence type="ECO:0000256" key="2">
    <source>
        <dbReference type="ARBA" id="ARBA00022801"/>
    </source>
</evidence>
<keyword evidence="5" id="KW-1185">Reference proteome</keyword>
<dbReference type="InterPro" id="IPR036514">
    <property type="entry name" value="SGNH_hydro_sf"/>
</dbReference>
<keyword evidence="2" id="KW-0378">Hydrolase</keyword>
<dbReference type="PANTHER" id="PTHR43695:SF1">
    <property type="entry name" value="RHAMNOGALACTURONAN ACETYLESTERASE"/>
    <property type="match status" value="1"/>
</dbReference>
<dbReference type="PANTHER" id="PTHR43695">
    <property type="entry name" value="PUTATIVE (AFU_ORTHOLOGUE AFUA_2G17250)-RELATED"/>
    <property type="match status" value="1"/>
</dbReference>